<evidence type="ECO:0000313" key="4">
    <source>
        <dbReference type="Proteomes" id="UP000011625"/>
    </source>
</evidence>
<dbReference type="PATRIC" id="fig|1227456.3.peg.10"/>
<dbReference type="InterPro" id="IPR010095">
    <property type="entry name" value="Cas12f1-like_TNB"/>
</dbReference>
<dbReference type="Pfam" id="PF07282">
    <property type="entry name" value="Cas12f1-like_TNB"/>
    <property type="match status" value="1"/>
</dbReference>
<reference evidence="3 4" key="1">
    <citation type="journal article" date="2014" name="PLoS Genet.">
        <title>Phylogenetically driven sequencing of extremely halophilic archaea reveals strategies for static and dynamic osmo-response.</title>
        <authorList>
            <person name="Becker E.A."/>
            <person name="Seitzer P.M."/>
            <person name="Tritt A."/>
            <person name="Larsen D."/>
            <person name="Krusor M."/>
            <person name="Yao A.I."/>
            <person name="Wu D."/>
            <person name="Madern D."/>
            <person name="Eisen J.A."/>
            <person name="Darling A.E."/>
            <person name="Facciotti M.T."/>
        </authorList>
    </citation>
    <scope>NUCLEOTIDE SEQUENCE [LARGE SCALE GENOMIC DNA]</scope>
    <source>
        <strain evidence="3 4">DSM 8989</strain>
    </source>
</reference>
<dbReference type="NCBIfam" id="NF040570">
    <property type="entry name" value="guided_TnpB"/>
    <property type="match status" value="1"/>
</dbReference>
<dbReference type="PANTHER" id="PTHR30405">
    <property type="entry name" value="TRANSPOSASE"/>
    <property type="match status" value="1"/>
</dbReference>
<comment type="caution">
    <text evidence="3">The sequence shown here is derived from an EMBL/GenBank/DDBJ whole genome shotgun (WGS) entry which is preliminary data.</text>
</comment>
<sequence length="409" mass="46332">MVELRRTVVTKLDLPEGADESLQDTVDQFKHCANTASEWCWHGDDGYHVTSKAKAERALYADLKDETDLTANLVQKGIRRAVEAVKSGVSRLKDGERTSRPTFRKTSVVYDKRSATFNEDHATLSTVDGRIRADYVLPDDPEGTPHGRYLLNDDYEPRMATLQYDADADEWFLHISLRSYDGDGEPETDSSTEHTTVLGVDLGIDTIAATSTGKMWSGGYLNHRREQYERVRGSLQQRGTQSAHRTIESIGERETRWADDYLHCISKALVQEADAYGCDVIAFEELTHIRDRMPKAKKFHAWAFRRLYEYVEYKAEEYDIDVVQVNPAYTSQRCSKCGTTLEENRPNGDHRFECQKCGYAVHADYNAAKNIGMKHVRRRQKSIGGRPRVNVALKSGTVNANGRYSSTVA</sequence>
<organism evidence="3 4">
    <name type="scientific">Halococcus salifodinae DSM 8989</name>
    <dbReference type="NCBI Taxonomy" id="1227456"/>
    <lineage>
        <taxon>Archaea</taxon>
        <taxon>Methanobacteriati</taxon>
        <taxon>Methanobacteriota</taxon>
        <taxon>Stenosarchaea group</taxon>
        <taxon>Halobacteria</taxon>
        <taxon>Halobacteriales</taxon>
        <taxon>Halococcaceae</taxon>
        <taxon>Halococcus</taxon>
    </lineage>
</organism>
<dbReference type="AlphaFoldDB" id="M0NFJ6"/>
<dbReference type="OrthoDB" id="210698at2157"/>
<dbReference type="InterPro" id="IPR051399">
    <property type="entry name" value="RNA-guided_DNA_endo/Transpos"/>
</dbReference>
<keyword evidence="4" id="KW-1185">Reference proteome</keyword>
<dbReference type="Proteomes" id="UP000011625">
    <property type="component" value="Unassembled WGS sequence"/>
</dbReference>
<name>M0NFJ6_9EURY</name>
<feature type="domain" description="Cas12f1-like TNB" evidence="2">
    <location>
        <begin position="304"/>
        <end position="371"/>
    </location>
</feature>
<dbReference type="STRING" id="1227456.C450_00055"/>
<dbReference type="EMBL" id="AOME01000002">
    <property type="protein sequence ID" value="EMA55869.1"/>
    <property type="molecule type" value="Genomic_DNA"/>
</dbReference>
<dbReference type="PANTHER" id="PTHR30405:SF26">
    <property type="entry name" value="TRANSPOSASE, PROBABLY IS605-TNPB FAMILY"/>
    <property type="match status" value="1"/>
</dbReference>
<proteinExistence type="predicted"/>
<evidence type="ECO:0000313" key="3">
    <source>
        <dbReference type="EMBL" id="EMA55869.1"/>
    </source>
</evidence>
<evidence type="ECO:0000259" key="2">
    <source>
        <dbReference type="Pfam" id="PF07282"/>
    </source>
</evidence>
<accession>M0NFJ6</accession>
<evidence type="ECO:0000256" key="1">
    <source>
        <dbReference type="ARBA" id="ARBA00023125"/>
    </source>
</evidence>
<dbReference type="RefSeq" id="WP_005038533.1">
    <property type="nucleotide sequence ID" value="NZ_AOME01000002.1"/>
</dbReference>
<gene>
    <name evidence="3" type="ORF">C450_00055</name>
</gene>
<keyword evidence="1" id="KW-0238">DNA-binding</keyword>
<dbReference type="GO" id="GO:0003677">
    <property type="term" value="F:DNA binding"/>
    <property type="evidence" value="ECO:0007669"/>
    <property type="project" value="UniProtKB-KW"/>
</dbReference>
<dbReference type="NCBIfam" id="TIGR01766">
    <property type="entry name" value="IS200/IS605 family accessory protein TnpB-like domain"/>
    <property type="match status" value="1"/>
</dbReference>
<protein>
    <submittedName>
        <fullName evidence="3">Transposase, is605 orfb family</fullName>
    </submittedName>
</protein>